<name>X0PGK9_9LACO</name>
<dbReference type="PANTHER" id="PTHR43305">
    <property type="entry name" value="FAMILY N-ACETYLTRANSFERASE, PUTATIVE (AFU_ORTHOLOGUE AFUA_2G01380)-RELATED"/>
    <property type="match status" value="1"/>
</dbReference>
<dbReference type="Proteomes" id="UP000051236">
    <property type="component" value="Unassembled WGS sequence"/>
</dbReference>
<protein>
    <submittedName>
        <fullName evidence="2">GNAT family acetyltransferase</fullName>
    </submittedName>
</protein>
<proteinExistence type="predicted"/>
<accession>X0PGK9</accession>
<evidence type="ECO:0000259" key="1">
    <source>
        <dbReference type="PROSITE" id="PS51186"/>
    </source>
</evidence>
<dbReference type="EMBL" id="AZGA01000024">
    <property type="protein sequence ID" value="KRM34648.1"/>
    <property type="molecule type" value="Genomic_DNA"/>
</dbReference>
<dbReference type="AlphaFoldDB" id="X0PGK9"/>
<dbReference type="OrthoDB" id="5419426at2"/>
<dbReference type="GO" id="GO:0016747">
    <property type="term" value="F:acyltransferase activity, transferring groups other than amino-acyl groups"/>
    <property type="evidence" value="ECO:0007669"/>
    <property type="project" value="InterPro"/>
</dbReference>
<keyword evidence="3" id="KW-1185">Reference proteome</keyword>
<keyword evidence="2" id="KW-0808">Transferase</keyword>
<dbReference type="eggNOG" id="COG1247">
    <property type="taxonomic scope" value="Bacteria"/>
</dbReference>
<comment type="caution">
    <text evidence="2">The sequence shown here is derived from an EMBL/GenBank/DDBJ whole genome shotgun (WGS) entry which is preliminary data.</text>
</comment>
<dbReference type="InterPro" id="IPR052777">
    <property type="entry name" value="Acetyltransferase_Enz"/>
</dbReference>
<evidence type="ECO:0000313" key="3">
    <source>
        <dbReference type="Proteomes" id="UP000051236"/>
    </source>
</evidence>
<sequence length="160" mass="17978">MIQIQPIQNSDNVALTHIVRQALKAYQLDIPGTAYFDPELSDLSSFYQASSKRQYFVAKSDNGVLLGGNGIAEYDMTNQVAELQKLYLIQSARGHHLSYQLLDAAISFAKGAGYKKVYLETHHNLKAAIHTYHKYGFTELDHPLNKGTHSAMDRFFVISI</sequence>
<gene>
    <name evidence="2" type="ORF">FC83_GL002133</name>
</gene>
<dbReference type="InterPro" id="IPR000182">
    <property type="entry name" value="GNAT_dom"/>
</dbReference>
<reference evidence="2 3" key="1">
    <citation type="journal article" date="2015" name="Genome Announc.">
        <title>Expanding the biotechnology potential of lactobacilli through comparative genomics of 213 strains and associated genera.</title>
        <authorList>
            <person name="Sun Z."/>
            <person name="Harris H.M."/>
            <person name="McCann A."/>
            <person name="Guo C."/>
            <person name="Argimon S."/>
            <person name="Zhang W."/>
            <person name="Yang X."/>
            <person name="Jeffery I.B."/>
            <person name="Cooney J.C."/>
            <person name="Kagawa T.F."/>
            <person name="Liu W."/>
            <person name="Song Y."/>
            <person name="Salvetti E."/>
            <person name="Wrobel A."/>
            <person name="Rasinkangas P."/>
            <person name="Parkhill J."/>
            <person name="Rea M.C."/>
            <person name="O'Sullivan O."/>
            <person name="Ritari J."/>
            <person name="Douillard F.P."/>
            <person name="Paul Ross R."/>
            <person name="Yang R."/>
            <person name="Briner A.E."/>
            <person name="Felis G.E."/>
            <person name="de Vos W.M."/>
            <person name="Barrangou R."/>
            <person name="Klaenhammer T.R."/>
            <person name="Caufield P.W."/>
            <person name="Cui Y."/>
            <person name="Zhang H."/>
            <person name="O'Toole P.W."/>
        </authorList>
    </citation>
    <scope>NUCLEOTIDE SEQUENCE [LARGE SCALE GENOMIC DNA]</scope>
    <source>
        <strain evidence="2 3">DSM 18527</strain>
    </source>
</reference>
<dbReference type="RefSeq" id="WP_035454900.1">
    <property type="nucleotide sequence ID" value="NZ_AZGA01000024.1"/>
</dbReference>
<dbReference type="Gene3D" id="3.40.630.30">
    <property type="match status" value="1"/>
</dbReference>
<dbReference type="CDD" id="cd04301">
    <property type="entry name" value="NAT_SF"/>
    <property type="match status" value="1"/>
</dbReference>
<dbReference type="PATRIC" id="fig|1423734.3.peg.2155"/>
<dbReference type="PANTHER" id="PTHR43305:SF1">
    <property type="entry name" value="FAMILY N-ACETYLTRANSFERASE, PUTATIVE (AFU_ORTHOLOGUE AFUA_2G01380)-RELATED"/>
    <property type="match status" value="1"/>
</dbReference>
<organism evidence="2 3">
    <name type="scientific">Agrilactobacillus composti DSM 18527 = JCM 14202</name>
    <dbReference type="NCBI Taxonomy" id="1423734"/>
    <lineage>
        <taxon>Bacteria</taxon>
        <taxon>Bacillati</taxon>
        <taxon>Bacillota</taxon>
        <taxon>Bacilli</taxon>
        <taxon>Lactobacillales</taxon>
        <taxon>Lactobacillaceae</taxon>
        <taxon>Agrilactobacillus</taxon>
    </lineage>
</organism>
<dbReference type="SUPFAM" id="SSF55729">
    <property type="entry name" value="Acyl-CoA N-acyltransferases (Nat)"/>
    <property type="match status" value="1"/>
</dbReference>
<evidence type="ECO:0000313" key="2">
    <source>
        <dbReference type="EMBL" id="KRM34648.1"/>
    </source>
</evidence>
<dbReference type="Pfam" id="PF00583">
    <property type="entry name" value="Acetyltransf_1"/>
    <property type="match status" value="1"/>
</dbReference>
<feature type="domain" description="N-acetyltransferase" evidence="1">
    <location>
        <begin position="2"/>
        <end position="157"/>
    </location>
</feature>
<dbReference type="STRING" id="1423734.FC83_GL002133"/>
<dbReference type="PROSITE" id="PS51186">
    <property type="entry name" value="GNAT"/>
    <property type="match status" value="1"/>
</dbReference>
<dbReference type="InterPro" id="IPR016181">
    <property type="entry name" value="Acyl_CoA_acyltransferase"/>
</dbReference>